<dbReference type="Gene3D" id="3.30.420.10">
    <property type="entry name" value="Ribonuclease H-like superfamily/Ribonuclease H"/>
    <property type="match status" value="1"/>
</dbReference>
<dbReference type="RefSeq" id="WP_183128052.1">
    <property type="nucleotide sequence ID" value="NZ_JACJHR010000264.1"/>
</dbReference>
<dbReference type="AlphaFoldDB" id="A0A8E1W9Z5"/>
<organism evidence="4 5">
    <name type="scientific">Amycolatopsis echigonensis</name>
    <dbReference type="NCBI Taxonomy" id="2576905"/>
    <lineage>
        <taxon>Bacteria</taxon>
        <taxon>Bacillati</taxon>
        <taxon>Actinomycetota</taxon>
        <taxon>Actinomycetes</taxon>
        <taxon>Pseudonocardiales</taxon>
        <taxon>Pseudonocardiaceae</taxon>
        <taxon>Amycolatopsis</taxon>
    </lineage>
</organism>
<evidence type="ECO:0000313" key="4">
    <source>
        <dbReference type="EMBL" id="MBB2506571.1"/>
    </source>
</evidence>
<accession>A0A8E1W9Z5</accession>
<dbReference type="InterPro" id="IPR050900">
    <property type="entry name" value="Transposase_IS3/IS150/IS904"/>
</dbReference>
<dbReference type="InterPro" id="IPR036397">
    <property type="entry name" value="RNaseH_sf"/>
</dbReference>
<dbReference type="InterPro" id="IPR012337">
    <property type="entry name" value="RNaseH-like_sf"/>
</dbReference>
<dbReference type="EMBL" id="JACJHR010000264">
    <property type="protein sequence ID" value="MBB2506571.1"/>
    <property type="molecule type" value="Genomic_DNA"/>
</dbReference>
<comment type="function">
    <text evidence="1">Involved in the transposition of the insertion sequence.</text>
</comment>
<dbReference type="InterPro" id="IPR048020">
    <property type="entry name" value="Transpos_IS3"/>
</dbReference>
<feature type="non-terminal residue" evidence="4">
    <location>
        <position position="1"/>
    </location>
</feature>
<feature type="non-terminal residue" evidence="4">
    <location>
        <position position="196"/>
    </location>
</feature>
<reference evidence="4 5" key="1">
    <citation type="submission" date="2020-08" db="EMBL/GenBank/DDBJ databases">
        <title>Amycolatopsis echigonensis JCM 21831.</title>
        <authorList>
            <person name="Tedsree N."/>
            <person name="Kuncharoen N."/>
            <person name="Likhitwitayawuid K."/>
            <person name="Tanasupawat S."/>
        </authorList>
    </citation>
    <scope>NUCLEOTIDE SEQUENCE [LARGE SCALE GENOMIC DNA]</scope>
    <source>
        <strain evidence="4 5">JCM 21831</strain>
    </source>
</reference>
<dbReference type="Pfam" id="PF00665">
    <property type="entry name" value="rve"/>
    <property type="match status" value="1"/>
</dbReference>
<dbReference type="NCBIfam" id="NF033516">
    <property type="entry name" value="transpos_IS3"/>
    <property type="match status" value="1"/>
</dbReference>
<evidence type="ECO:0000256" key="1">
    <source>
        <dbReference type="ARBA" id="ARBA00002286"/>
    </source>
</evidence>
<evidence type="ECO:0000313" key="5">
    <source>
        <dbReference type="Proteomes" id="UP000550260"/>
    </source>
</evidence>
<dbReference type="InterPro" id="IPR001584">
    <property type="entry name" value="Integrase_cat-core"/>
</dbReference>
<dbReference type="PANTHER" id="PTHR46889:SF4">
    <property type="entry name" value="TRANSPOSASE INSO FOR INSERTION SEQUENCE ELEMENT IS911B-RELATED"/>
    <property type="match status" value="1"/>
</dbReference>
<dbReference type="GO" id="GO:0003676">
    <property type="term" value="F:nucleic acid binding"/>
    <property type="evidence" value="ECO:0007669"/>
    <property type="project" value="InterPro"/>
</dbReference>
<dbReference type="Proteomes" id="UP000550260">
    <property type="component" value="Unassembled WGS sequence"/>
</dbReference>
<dbReference type="SUPFAM" id="SSF53098">
    <property type="entry name" value="Ribonuclease H-like"/>
    <property type="match status" value="1"/>
</dbReference>
<name>A0A8E1W9Z5_9PSEU</name>
<evidence type="ECO:0000259" key="3">
    <source>
        <dbReference type="Pfam" id="PF13276"/>
    </source>
</evidence>
<feature type="domain" description="HTH-like" evidence="3">
    <location>
        <begin position="45"/>
        <end position="100"/>
    </location>
</feature>
<comment type="caution">
    <text evidence="4">The sequence shown here is derived from an EMBL/GenBank/DDBJ whole genome shotgun (WGS) entry which is preliminary data.</text>
</comment>
<dbReference type="Pfam" id="PF13276">
    <property type="entry name" value="HTH_21"/>
    <property type="match status" value="1"/>
</dbReference>
<gene>
    <name evidence="4" type="ORF">H5411_46680</name>
</gene>
<dbReference type="GO" id="GO:0015074">
    <property type="term" value="P:DNA integration"/>
    <property type="evidence" value="ECO:0007669"/>
    <property type="project" value="InterPro"/>
</dbReference>
<evidence type="ECO:0000259" key="2">
    <source>
        <dbReference type="Pfam" id="PF00665"/>
    </source>
</evidence>
<dbReference type="InterPro" id="IPR025948">
    <property type="entry name" value="HTH-like_dom"/>
</dbReference>
<feature type="domain" description="Integrase catalytic" evidence="2">
    <location>
        <begin position="130"/>
        <end position="196"/>
    </location>
</feature>
<proteinExistence type="predicted"/>
<dbReference type="PANTHER" id="PTHR46889">
    <property type="entry name" value="TRANSPOSASE INSF FOR INSERTION SEQUENCE IS3B-RELATED"/>
    <property type="match status" value="1"/>
</dbReference>
<sequence>VYPFIEAENAADSGNVKRACTLLKVSRAAYYAHRCAKPSARARQDAELTEEIVAIHDESNGTYGTPRLHAELRARGRRHSRKRVARLLRAAGRAGRAPKRWRTTTVPDPAVDTPADLIKRDFSCSASDINVRWCGDITYIHTWEGWLYLATVIDLGSRRVVGWATADHLRTDLIAEALNNAVAHRRPAPGVIFHSD</sequence>
<protein>
    <submittedName>
        <fullName evidence="4">IS3 family transposase</fullName>
    </submittedName>
</protein>